<name>A0AAD6Z626_9AGAR</name>
<dbReference type="InterPro" id="IPR016166">
    <property type="entry name" value="FAD-bd_PCMH"/>
</dbReference>
<sequence length="496" mass="55193">MFCLRSILLLGSCLSLACADLRADLMAAHVESVFSEDAKYPNASAAFNLRFEFHPAAVTYPTSEQQVSEIVKIGKKNNVPVVARSGGHSYIANGIGGRDGSLVVDVMHLKRIDFNKTTNVASVGTGNRNGDIAQALVALGRDVSHGTCPYVGLGGHVTYGGYGYASRIWGLALDDIVGMDAVLPDGSVVKTSDHEHQDIYWALRGAGGSFGIVTTMHFRTHEIPKAATTYRFNWILDVEKSISVLLAYQNASARPDLPNELGIRHELRRGLYPGTVNHSLTGTWNGPADQFYAILDRFLKHYPEPVDSYVHNGTYFESLIYHSDKGTLNTTNPDDHDTFYAKSLATPQDYLLTEEAITKFVHVVANQGQSTTTGWFIQIELWGSKNSAINAFAYNHTSFVLRNTLFVMQFYASSHDKKPPFPQEGFEFLDNAVGSMTSTMPKGWEWSAYTDYIDGNLTTTNWQHLYYGKNYRRLQELKREYDPNFIFGKFPTGIEL</sequence>
<comment type="cofactor">
    <cofactor evidence="1">
        <name>FAD</name>
        <dbReference type="ChEBI" id="CHEBI:57692"/>
    </cofactor>
</comment>
<dbReference type="EMBL" id="JARIHO010000086">
    <property type="protein sequence ID" value="KAJ7307874.1"/>
    <property type="molecule type" value="Genomic_DNA"/>
</dbReference>
<dbReference type="PANTHER" id="PTHR42973">
    <property type="entry name" value="BINDING OXIDOREDUCTASE, PUTATIVE (AFU_ORTHOLOGUE AFUA_1G17690)-RELATED"/>
    <property type="match status" value="1"/>
</dbReference>
<keyword evidence="6" id="KW-0732">Signal</keyword>
<keyword evidence="4" id="KW-0274">FAD</keyword>
<organism evidence="8 9">
    <name type="scientific">Mycena albidolilacea</name>
    <dbReference type="NCBI Taxonomy" id="1033008"/>
    <lineage>
        <taxon>Eukaryota</taxon>
        <taxon>Fungi</taxon>
        <taxon>Dikarya</taxon>
        <taxon>Basidiomycota</taxon>
        <taxon>Agaricomycotina</taxon>
        <taxon>Agaricomycetes</taxon>
        <taxon>Agaricomycetidae</taxon>
        <taxon>Agaricales</taxon>
        <taxon>Marasmiineae</taxon>
        <taxon>Mycenaceae</taxon>
        <taxon>Mycena</taxon>
    </lineage>
</organism>
<dbReference type="Gene3D" id="3.40.462.20">
    <property type="match status" value="1"/>
</dbReference>
<dbReference type="InterPro" id="IPR036318">
    <property type="entry name" value="FAD-bd_PCMH-like_sf"/>
</dbReference>
<evidence type="ECO:0000256" key="4">
    <source>
        <dbReference type="ARBA" id="ARBA00022827"/>
    </source>
</evidence>
<evidence type="ECO:0000256" key="1">
    <source>
        <dbReference type="ARBA" id="ARBA00001974"/>
    </source>
</evidence>
<reference evidence="8" key="1">
    <citation type="submission" date="2023-03" db="EMBL/GenBank/DDBJ databases">
        <title>Massive genome expansion in bonnet fungi (Mycena s.s.) driven by repeated elements and novel gene families across ecological guilds.</title>
        <authorList>
            <consortium name="Lawrence Berkeley National Laboratory"/>
            <person name="Harder C.B."/>
            <person name="Miyauchi S."/>
            <person name="Viragh M."/>
            <person name="Kuo A."/>
            <person name="Thoen E."/>
            <person name="Andreopoulos B."/>
            <person name="Lu D."/>
            <person name="Skrede I."/>
            <person name="Drula E."/>
            <person name="Henrissat B."/>
            <person name="Morin E."/>
            <person name="Kohler A."/>
            <person name="Barry K."/>
            <person name="LaButti K."/>
            <person name="Morin E."/>
            <person name="Salamov A."/>
            <person name="Lipzen A."/>
            <person name="Mereny Z."/>
            <person name="Hegedus B."/>
            <person name="Baldrian P."/>
            <person name="Stursova M."/>
            <person name="Weitz H."/>
            <person name="Taylor A."/>
            <person name="Grigoriev I.V."/>
            <person name="Nagy L.G."/>
            <person name="Martin F."/>
            <person name="Kauserud H."/>
        </authorList>
    </citation>
    <scope>NUCLEOTIDE SEQUENCE</scope>
    <source>
        <strain evidence="8">CBHHK002</strain>
    </source>
</reference>
<protein>
    <submittedName>
        <fullName evidence="8">Glucooligosaccharide oxidase</fullName>
    </submittedName>
</protein>
<evidence type="ECO:0000256" key="2">
    <source>
        <dbReference type="ARBA" id="ARBA00005466"/>
    </source>
</evidence>
<feature type="domain" description="FAD-binding PCMH-type" evidence="7">
    <location>
        <begin position="51"/>
        <end position="223"/>
    </location>
</feature>
<feature type="signal peptide" evidence="6">
    <location>
        <begin position="1"/>
        <end position="19"/>
    </location>
</feature>
<dbReference type="InterPro" id="IPR050416">
    <property type="entry name" value="FAD-linked_Oxidoreductase"/>
</dbReference>
<evidence type="ECO:0000313" key="9">
    <source>
        <dbReference type="Proteomes" id="UP001218218"/>
    </source>
</evidence>
<dbReference type="Gene3D" id="3.30.465.10">
    <property type="match status" value="1"/>
</dbReference>
<comment type="caution">
    <text evidence="8">The sequence shown here is derived from an EMBL/GenBank/DDBJ whole genome shotgun (WGS) entry which is preliminary data.</text>
</comment>
<dbReference type="SUPFAM" id="SSF56176">
    <property type="entry name" value="FAD-binding/transporter-associated domain-like"/>
    <property type="match status" value="1"/>
</dbReference>
<keyword evidence="3" id="KW-0285">Flavoprotein</keyword>
<feature type="chain" id="PRO_5042139883" evidence="6">
    <location>
        <begin position="20"/>
        <end position="496"/>
    </location>
</feature>
<dbReference type="GO" id="GO:0071949">
    <property type="term" value="F:FAD binding"/>
    <property type="evidence" value="ECO:0007669"/>
    <property type="project" value="InterPro"/>
</dbReference>
<evidence type="ECO:0000256" key="6">
    <source>
        <dbReference type="SAM" id="SignalP"/>
    </source>
</evidence>
<dbReference type="InterPro" id="IPR012951">
    <property type="entry name" value="BBE"/>
</dbReference>
<dbReference type="GO" id="GO:0016491">
    <property type="term" value="F:oxidoreductase activity"/>
    <property type="evidence" value="ECO:0007669"/>
    <property type="project" value="UniProtKB-KW"/>
</dbReference>
<dbReference type="Pfam" id="PF08031">
    <property type="entry name" value="BBE"/>
    <property type="match status" value="1"/>
</dbReference>
<evidence type="ECO:0000256" key="3">
    <source>
        <dbReference type="ARBA" id="ARBA00022630"/>
    </source>
</evidence>
<gene>
    <name evidence="8" type="ORF">DFH08DRAFT_944473</name>
</gene>
<dbReference type="PROSITE" id="PS51257">
    <property type="entry name" value="PROKAR_LIPOPROTEIN"/>
    <property type="match status" value="1"/>
</dbReference>
<dbReference type="InterPro" id="IPR016169">
    <property type="entry name" value="FAD-bd_PCMH_sub2"/>
</dbReference>
<dbReference type="Proteomes" id="UP001218218">
    <property type="component" value="Unassembled WGS sequence"/>
</dbReference>
<evidence type="ECO:0000256" key="5">
    <source>
        <dbReference type="ARBA" id="ARBA00023002"/>
    </source>
</evidence>
<dbReference type="AlphaFoldDB" id="A0AAD6Z626"/>
<evidence type="ECO:0000259" key="7">
    <source>
        <dbReference type="PROSITE" id="PS51387"/>
    </source>
</evidence>
<keyword evidence="5" id="KW-0560">Oxidoreductase</keyword>
<dbReference type="PROSITE" id="PS51387">
    <property type="entry name" value="FAD_PCMH"/>
    <property type="match status" value="1"/>
</dbReference>
<dbReference type="Pfam" id="PF01565">
    <property type="entry name" value="FAD_binding_4"/>
    <property type="match status" value="1"/>
</dbReference>
<comment type="similarity">
    <text evidence="2">Belongs to the oxygen-dependent FAD-linked oxidoreductase family.</text>
</comment>
<dbReference type="PANTHER" id="PTHR42973:SF39">
    <property type="entry name" value="FAD-BINDING PCMH-TYPE DOMAIN-CONTAINING PROTEIN"/>
    <property type="match status" value="1"/>
</dbReference>
<keyword evidence="9" id="KW-1185">Reference proteome</keyword>
<proteinExistence type="inferred from homology"/>
<dbReference type="InterPro" id="IPR006094">
    <property type="entry name" value="Oxid_FAD_bind_N"/>
</dbReference>
<accession>A0AAD6Z626</accession>
<evidence type="ECO:0000313" key="8">
    <source>
        <dbReference type="EMBL" id="KAJ7307874.1"/>
    </source>
</evidence>